<protein>
    <submittedName>
        <fullName evidence="2">Unannotated protein</fullName>
    </submittedName>
</protein>
<proteinExistence type="predicted"/>
<feature type="transmembrane region" description="Helical" evidence="1">
    <location>
        <begin position="254"/>
        <end position="274"/>
    </location>
</feature>
<reference evidence="2" key="1">
    <citation type="submission" date="2020-05" db="EMBL/GenBank/DDBJ databases">
        <authorList>
            <person name="Chiriac C."/>
            <person name="Salcher M."/>
            <person name="Ghai R."/>
            <person name="Kavagutti S V."/>
        </authorList>
    </citation>
    <scope>NUCLEOTIDE SEQUENCE</scope>
</reference>
<organism evidence="2">
    <name type="scientific">freshwater metagenome</name>
    <dbReference type="NCBI Taxonomy" id="449393"/>
    <lineage>
        <taxon>unclassified sequences</taxon>
        <taxon>metagenomes</taxon>
        <taxon>ecological metagenomes</taxon>
    </lineage>
</organism>
<keyword evidence="1" id="KW-0812">Transmembrane</keyword>
<feature type="transmembrane region" description="Helical" evidence="1">
    <location>
        <begin position="215"/>
        <end position="234"/>
    </location>
</feature>
<feature type="transmembrane region" description="Helical" evidence="1">
    <location>
        <begin position="6"/>
        <end position="22"/>
    </location>
</feature>
<dbReference type="EMBL" id="CAEZWA010000075">
    <property type="protein sequence ID" value="CAB4643827.1"/>
    <property type="molecule type" value="Genomic_DNA"/>
</dbReference>
<evidence type="ECO:0000256" key="1">
    <source>
        <dbReference type="SAM" id="Phobius"/>
    </source>
</evidence>
<name>A0A6J6K209_9ZZZZ</name>
<sequence length="284" mass="32221">MNESLVVFVILATLAASYLWIYPKYAGNDVKKMAWLDFALGFIPLGTSAILFWESDPTFRFIFFDTNWFFFTLLALTLLELPLFFWYLKARGLGRAYWQLMVGSSGSQGSGWETATVKSVEKQLNDTQWDGLRTKGAKIFLLVATNVSLLAGTVFLVVVGDNGWTALSLIYILLLFTFWFLLRKSVRLVADAPEEALDERLIQIRDRSYVIAYRWLSMLAILLAIGLLGFSIYTDSQPESDGFSYNIPLTWPQVQAIFWLIFAYTAMLPSMAVIGQELSKRGTK</sequence>
<dbReference type="AlphaFoldDB" id="A0A6J6K209"/>
<evidence type="ECO:0000313" key="2">
    <source>
        <dbReference type="EMBL" id="CAB4643827.1"/>
    </source>
</evidence>
<keyword evidence="1" id="KW-1133">Transmembrane helix</keyword>
<feature type="transmembrane region" description="Helical" evidence="1">
    <location>
        <begin position="34"/>
        <end position="53"/>
    </location>
</feature>
<gene>
    <name evidence="2" type="ORF">UFOPK2165_00517</name>
</gene>
<feature type="transmembrane region" description="Helical" evidence="1">
    <location>
        <begin position="139"/>
        <end position="158"/>
    </location>
</feature>
<feature type="transmembrane region" description="Helical" evidence="1">
    <location>
        <begin position="68"/>
        <end position="88"/>
    </location>
</feature>
<accession>A0A6J6K209</accession>
<keyword evidence="1" id="KW-0472">Membrane</keyword>
<feature type="transmembrane region" description="Helical" evidence="1">
    <location>
        <begin position="164"/>
        <end position="182"/>
    </location>
</feature>